<dbReference type="AlphaFoldDB" id="A0A850QYL5"/>
<evidence type="ECO:0008006" key="3">
    <source>
        <dbReference type="Google" id="ProtNLM"/>
    </source>
</evidence>
<dbReference type="Proteomes" id="UP000563523">
    <property type="component" value="Unassembled WGS sequence"/>
</dbReference>
<sequence>MTKNTILFGKYLKRIRESQNLTLEDVMKNIGLANDYHWQMSDLEAIELGQMDLANLKIMSLIAQGWQIEYSQLLKEFNHFTYHIAVSKFD</sequence>
<keyword evidence="2" id="KW-1185">Reference proteome</keyword>
<accession>A0A850QYL5</accession>
<name>A0A850QYL5_9LACO</name>
<comment type="caution">
    <text evidence="1">The sequence shown here is derived from an EMBL/GenBank/DDBJ whole genome shotgun (WGS) entry which is preliminary data.</text>
</comment>
<organism evidence="1 2">
    <name type="scientific">Bombilactobacillus apium</name>
    <dbReference type="NCBI Taxonomy" id="2675299"/>
    <lineage>
        <taxon>Bacteria</taxon>
        <taxon>Bacillati</taxon>
        <taxon>Bacillota</taxon>
        <taxon>Bacilli</taxon>
        <taxon>Lactobacillales</taxon>
        <taxon>Lactobacillaceae</taxon>
        <taxon>Bombilactobacillus</taxon>
    </lineage>
</organism>
<dbReference type="InterPro" id="IPR010982">
    <property type="entry name" value="Lambda_DNA-bd_dom_sf"/>
</dbReference>
<dbReference type="GO" id="GO:0003677">
    <property type="term" value="F:DNA binding"/>
    <property type="evidence" value="ECO:0007669"/>
    <property type="project" value="InterPro"/>
</dbReference>
<evidence type="ECO:0000313" key="1">
    <source>
        <dbReference type="EMBL" id="NVY96934.1"/>
    </source>
</evidence>
<evidence type="ECO:0000313" key="2">
    <source>
        <dbReference type="Proteomes" id="UP000563523"/>
    </source>
</evidence>
<dbReference type="Gene3D" id="1.10.260.40">
    <property type="entry name" value="lambda repressor-like DNA-binding domains"/>
    <property type="match status" value="1"/>
</dbReference>
<dbReference type="RefSeq" id="WP_176943089.1">
    <property type="nucleotide sequence ID" value="NZ_JABZEC010000006.1"/>
</dbReference>
<proteinExistence type="predicted"/>
<protein>
    <recommendedName>
        <fullName evidence="3">HTH cro/C1-type domain-containing protein</fullName>
    </recommendedName>
</protein>
<reference evidence="1 2" key="1">
    <citation type="submission" date="2020-06" db="EMBL/GenBank/DDBJ databases">
        <authorList>
            <person name="Kang J."/>
        </authorList>
    </citation>
    <scope>NUCLEOTIDE SEQUENCE [LARGE SCALE GENOMIC DNA]</scope>
    <source>
        <strain evidence="1 2">DCY120</strain>
    </source>
</reference>
<dbReference type="EMBL" id="JABZEC010000006">
    <property type="protein sequence ID" value="NVY96934.1"/>
    <property type="molecule type" value="Genomic_DNA"/>
</dbReference>
<dbReference type="SUPFAM" id="SSF47413">
    <property type="entry name" value="lambda repressor-like DNA-binding domains"/>
    <property type="match status" value="1"/>
</dbReference>
<gene>
    <name evidence="1" type="ORF">HU830_07195</name>
</gene>